<feature type="transmembrane region" description="Helical" evidence="7">
    <location>
        <begin position="324"/>
        <end position="344"/>
    </location>
</feature>
<dbReference type="PANTHER" id="PTHR43634:SF2">
    <property type="entry name" value="LOW CONDUCTANCE MECHANOSENSITIVE CHANNEL YNAI"/>
    <property type="match status" value="1"/>
</dbReference>
<evidence type="ECO:0000313" key="12">
    <source>
        <dbReference type="EMBL" id="GAA0813160.1"/>
    </source>
</evidence>
<dbReference type="InterPro" id="IPR010920">
    <property type="entry name" value="LSM_dom_sf"/>
</dbReference>
<keyword evidence="8" id="KW-0732">Signal</keyword>
<evidence type="ECO:0000256" key="8">
    <source>
        <dbReference type="SAM" id="SignalP"/>
    </source>
</evidence>
<evidence type="ECO:0000256" key="3">
    <source>
        <dbReference type="ARBA" id="ARBA00022475"/>
    </source>
</evidence>
<feature type="transmembrane region" description="Helical" evidence="7">
    <location>
        <begin position="350"/>
        <end position="369"/>
    </location>
</feature>
<dbReference type="InterPro" id="IPR006686">
    <property type="entry name" value="MscS_channel_CS"/>
</dbReference>
<dbReference type="Gene3D" id="1.10.287.1260">
    <property type="match status" value="1"/>
</dbReference>
<dbReference type="InterPro" id="IPR049142">
    <property type="entry name" value="MS_channel_1st"/>
</dbReference>
<keyword evidence="13" id="KW-1185">Reference proteome</keyword>
<dbReference type="InterPro" id="IPR045042">
    <property type="entry name" value="YnaI-like"/>
</dbReference>
<feature type="domain" description="Mechanosensitive ion channel MscS C-terminal" evidence="10">
    <location>
        <begin position="446"/>
        <end position="532"/>
    </location>
</feature>
<dbReference type="SUPFAM" id="SSF82689">
    <property type="entry name" value="Mechanosensitive channel protein MscS (YggB), C-terminal domain"/>
    <property type="match status" value="1"/>
</dbReference>
<dbReference type="PROSITE" id="PS01246">
    <property type="entry name" value="UPF0003"/>
    <property type="match status" value="1"/>
</dbReference>
<reference evidence="12 13" key="1">
    <citation type="journal article" date="2019" name="Int. J. Syst. Evol. Microbiol.">
        <title>The Global Catalogue of Microorganisms (GCM) 10K type strain sequencing project: providing services to taxonomists for standard genome sequencing and annotation.</title>
        <authorList>
            <consortium name="The Broad Institute Genomics Platform"/>
            <consortium name="The Broad Institute Genome Sequencing Center for Infectious Disease"/>
            <person name="Wu L."/>
            <person name="Ma J."/>
        </authorList>
    </citation>
    <scope>NUCLEOTIDE SEQUENCE [LARGE SCALE GENOMIC DNA]</scope>
    <source>
        <strain evidence="12 13">JCM 15608</strain>
    </source>
</reference>
<evidence type="ECO:0000256" key="5">
    <source>
        <dbReference type="ARBA" id="ARBA00022989"/>
    </source>
</evidence>
<keyword evidence="6 7" id="KW-0472">Membrane</keyword>
<dbReference type="Pfam" id="PF21088">
    <property type="entry name" value="MS_channel_1st"/>
    <property type="match status" value="1"/>
</dbReference>
<feature type="transmembrane region" description="Helical" evidence="7">
    <location>
        <begin position="211"/>
        <end position="233"/>
    </location>
</feature>
<evidence type="ECO:0008006" key="14">
    <source>
        <dbReference type="Google" id="ProtNLM"/>
    </source>
</evidence>
<feature type="transmembrane region" description="Helical" evidence="7">
    <location>
        <begin position="283"/>
        <end position="304"/>
    </location>
</feature>
<comment type="caution">
    <text evidence="12">The sequence shown here is derived from an EMBL/GenBank/DDBJ whole genome shotgun (WGS) entry which is preliminary data.</text>
</comment>
<evidence type="ECO:0000256" key="2">
    <source>
        <dbReference type="ARBA" id="ARBA00008017"/>
    </source>
</evidence>
<keyword evidence="5 7" id="KW-1133">Transmembrane helix</keyword>
<evidence type="ECO:0000256" key="1">
    <source>
        <dbReference type="ARBA" id="ARBA00004651"/>
    </source>
</evidence>
<dbReference type="Gene3D" id="2.30.30.60">
    <property type="match status" value="1"/>
</dbReference>
<dbReference type="InterPro" id="IPR011066">
    <property type="entry name" value="MscS_channel_C_sf"/>
</dbReference>
<dbReference type="Pfam" id="PF00924">
    <property type="entry name" value="MS_channel_2nd"/>
    <property type="match status" value="1"/>
</dbReference>
<sequence>MRHTSITALMGLLLCCLISITSAIASANTALANAQLNKTKAEPASVETKKMVVDYKYVDPLQRDTPRGALRGFTAAAAYDIDYIKAAQYLDVRYLPDTMNAKNAAVYAEQLQAILDRNIWINLEEISDDPNGNTNDNLPTYRELFGTIEIQGEKISLVLQKVPSGKSGSVWKVSNTTVAKIPQLYSDLGYGPLPEWFIEHTPEGRFFKLNIWEWALLSSYLIVAFIIVLPITWLTKWLVLRSKFTVKNEIAKWISRPLRVFLALSVNQAWLANTELTARASELMENGVLLILSIMWLVWSLISVFQSMLREHLLKKGNKQGASLLRPLVNFVRVIVFILAILIWLESLGFNASAILAGMGIGGIAIALASKQSIENLIGTMTLYSAAPIRVGNLCQFGSMRGTVEEIGLRCTRIRTLDRTVIHVPNAKLAEMEIENISEREKIRFKTDIRLPYSTNTTQLKAIIADIKALLENHEDVLESPLRVTFKGFGLHGLEINVFAYVGTQSFPTYQAVAEELQLRIMEIVEEHGSKIIPVQPYVQPAG</sequence>
<dbReference type="RefSeq" id="WP_343815272.1">
    <property type="nucleotide sequence ID" value="NZ_BAAAFA010000002.1"/>
</dbReference>
<dbReference type="InterPro" id="IPR049278">
    <property type="entry name" value="MS_channel_C"/>
</dbReference>
<comment type="similarity">
    <text evidence="2">Belongs to the MscS (TC 1.A.23) family.</text>
</comment>
<dbReference type="PANTHER" id="PTHR43634">
    <property type="entry name" value="OW CONDUCTANCE MECHANOSENSITIVE CHANNEL"/>
    <property type="match status" value="1"/>
</dbReference>
<dbReference type="EMBL" id="BAAAFA010000002">
    <property type="protein sequence ID" value="GAA0813160.1"/>
    <property type="molecule type" value="Genomic_DNA"/>
</dbReference>
<keyword evidence="3" id="KW-1003">Cell membrane</keyword>
<evidence type="ECO:0000259" key="9">
    <source>
        <dbReference type="Pfam" id="PF00924"/>
    </source>
</evidence>
<evidence type="ECO:0000256" key="6">
    <source>
        <dbReference type="ARBA" id="ARBA00023136"/>
    </source>
</evidence>
<organism evidence="12 13">
    <name type="scientific">Colwellia asteriadis</name>
    <dbReference type="NCBI Taxonomy" id="517723"/>
    <lineage>
        <taxon>Bacteria</taxon>
        <taxon>Pseudomonadati</taxon>
        <taxon>Pseudomonadota</taxon>
        <taxon>Gammaproteobacteria</taxon>
        <taxon>Alteromonadales</taxon>
        <taxon>Colwelliaceae</taxon>
        <taxon>Colwellia</taxon>
    </lineage>
</organism>
<dbReference type="InterPro" id="IPR006685">
    <property type="entry name" value="MscS_channel_2nd"/>
</dbReference>
<proteinExistence type="inferred from homology"/>
<feature type="chain" id="PRO_5046333156" description="Mechanosensitive ion channel family protein" evidence="8">
    <location>
        <begin position="28"/>
        <end position="543"/>
    </location>
</feature>
<dbReference type="Proteomes" id="UP001500021">
    <property type="component" value="Unassembled WGS sequence"/>
</dbReference>
<dbReference type="InterPro" id="IPR023408">
    <property type="entry name" value="MscS_beta-dom_sf"/>
</dbReference>
<evidence type="ECO:0000313" key="13">
    <source>
        <dbReference type="Proteomes" id="UP001500021"/>
    </source>
</evidence>
<evidence type="ECO:0000256" key="4">
    <source>
        <dbReference type="ARBA" id="ARBA00022692"/>
    </source>
</evidence>
<feature type="domain" description="Mechanosensitive ion channel MscS" evidence="9">
    <location>
        <begin position="373"/>
        <end position="438"/>
    </location>
</feature>
<dbReference type="Gene3D" id="3.30.70.100">
    <property type="match status" value="1"/>
</dbReference>
<accession>A0ABN1L491</accession>
<comment type="subcellular location">
    <subcellularLocation>
        <location evidence="1">Cell membrane</location>
        <topology evidence="1">Multi-pass membrane protein</topology>
    </subcellularLocation>
</comment>
<feature type="signal peptide" evidence="8">
    <location>
        <begin position="1"/>
        <end position="27"/>
    </location>
</feature>
<evidence type="ECO:0000259" key="10">
    <source>
        <dbReference type="Pfam" id="PF21082"/>
    </source>
</evidence>
<dbReference type="Pfam" id="PF21082">
    <property type="entry name" value="MS_channel_3rd"/>
    <property type="match status" value="1"/>
</dbReference>
<protein>
    <recommendedName>
        <fullName evidence="14">Mechanosensitive ion channel family protein</fullName>
    </recommendedName>
</protein>
<dbReference type="InterPro" id="IPR011014">
    <property type="entry name" value="MscS_channel_TM-2"/>
</dbReference>
<keyword evidence="4 7" id="KW-0812">Transmembrane</keyword>
<gene>
    <name evidence="12" type="ORF">GCM10009111_08100</name>
</gene>
<name>A0ABN1L491_9GAMM</name>
<dbReference type="SUPFAM" id="SSF50182">
    <property type="entry name" value="Sm-like ribonucleoproteins"/>
    <property type="match status" value="1"/>
</dbReference>
<dbReference type="SUPFAM" id="SSF82861">
    <property type="entry name" value="Mechanosensitive channel protein MscS (YggB), transmembrane region"/>
    <property type="match status" value="1"/>
</dbReference>
<evidence type="ECO:0000256" key="7">
    <source>
        <dbReference type="SAM" id="Phobius"/>
    </source>
</evidence>
<evidence type="ECO:0000259" key="11">
    <source>
        <dbReference type="Pfam" id="PF21088"/>
    </source>
</evidence>
<feature type="domain" description="Mechanosensitive ion channel transmembrane helices 2/3" evidence="11">
    <location>
        <begin position="331"/>
        <end position="371"/>
    </location>
</feature>